<sequence>MNANSVIPFNVAFQMLDAFITATQTRLKLDDTKPTTLRYATKHNWVDRLHHYVVSFASKNSAWRLHSLHSPRISLEPLSLSICSNGVKRSPPRPRFCNHPGIWKCSNPLDASLPPVRLWDHMDLRLQSLQRQYPDLKLEVALVSSQRLSSTSGAMRSTFYNYEALEIVVLTRGRRCTGSSCTTVFVDDYRYERDIVQTNLVDWYGIISTLRGAAQAYVWIRLIFLTYGAYTAVEQRDGQELGWSSRLLATATLVLKIPFQVIVYSGLLPVSFYVGALVLDSSFTDVFLDSYWASVGGSVNFQLVPFLETTVVQMRNSRSLARRSGPYKMATLRDTNISSVFRIADEGPTMDNIHCNPSGYMNASSYIFDDSATMLLFCIGAVTALAIGVKAFGSFTPRSSWIHRESEGVVLSSTPIVPRGTRRLWPTSILNIRFHAATRPSDVRGPRSSNLTPLLGLTVPSKPQVASAPTIDLIPTRHGPSRLVRPFSLVNATGSTLRRSPLRGVHWRSTEFRSIAQLMNVAMMTDLWNLLWLRVLGIQVYLYQIHRSQSLSNRRPSSFAVLLPFHEDEVEEYTGLSAGEYELLDSANSKDIPMPVLLQCG</sequence>
<name>A0ABD3F7L1_9STRA</name>
<dbReference type="EMBL" id="JBIMZQ010000030">
    <property type="protein sequence ID" value="KAL3662822.1"/>
    <property type="molecule type" value="Genomic_DNA"/>
</dbReference>
<dbReference type="AlphaFoldDB" id="A0ABD3F7L1"/>
<reference evidence="1 2" key="1">
    <citation type="submission" date="2024-09" db="EMBL/GenBank/DDBJ databases">
        <title>Genome sequencing and assembly of Phytophthora oleae, isolate VK10A, causative agent of rot of olive drupes.</title>
        <authorList>
            <person name="Conti Taguali S."/>
            <person name="Riolo M."/>
            <person name="La Spada F."/>
            <person name="Cacciola S.O."/>
            <person name="Dionisio G."/>
        </authorList>
    </citation>
    <scope>NUCLEOTIDE SEQUENCE [LARGE SCALE GENOMIC DNA]</scope>
    <source>
        <strain evidence="1 2">VK10A</strain>
    </source>
</reference>
<organism evidence="1 2">
    <name type="scientific">Phytophthora oleae</name>
    <dbReference type="NCBI Taxonomy" id="2107226"/>
    <lineage>
        <taxon>Eukaryota</taxon>
        <taxon>Sar</taxon>
        <taxon>Stramenopiles</taxon>
        <taxon>Oomycota</taxon>
        <taxon>Peronosporomycetes</taxon>
        <taxon>Peronosporales</taxon>
        <taxon>Peronosporaceae</taxon>
        <taxon>Phytophthora</taxon>
    </lineage>
</organism>
<proteinExistence type="predicted"/>
<comment type="caution">
    <text evidence="1">The sequence shown here is derived from an EMBL/GenBank/DDBJ whole genome shotgun (WGS) entry which is preliminary data.</text>
</comment>
<protein>
    <submittedName>
        <fullName evidence="1">Uncharacterized protein</fullName>
    </submittedName>
</protein>
<keyword evidence="2" id="KW-1185">Reference proteome</keyword>
<gene>
    <name evidence="1" type="ORF">V7S43_012223</name>
</gene>
<dbReference type="Proteomes" id="UP001632037">
    <property type="component" value="Unassembled WGS sequence"/>
</dbReference>
<accession>A0ABD3F7L1</accession>
<evidence type="ECO:0000313" key="1">
    <source>
        <dbReference type="EMBL" id="KAL3662822.1"/>
    </source>
</evidence>
<evidence type="ECO:0000313" key="2">
    <source>
        <dbReference type="Proteomes" id="UP001632037"/>
    </source>
</evidence>